<dbReference type="SUPFAM" id="SSF54909">
    <property type="entry name" value="Dimeric alpha+beta barrel"/>
    <property type="match status" value="1"/>
</dbReference>
<dbReference type="KEGG" id="cuo:CUROG_05430"/>
<evidence type="ECO:0000256" key="9">
    <source>
        <dbReference type="SAM" id="MobiDB-lite"/>
    </source>
</evidence>
<evidence type="ECO:0000259" key="11">
    <source>
        <dbReference type="Pfam" id="PF20628"/>
    </source>
</evidence>
<proteinExistence type="inferred from homology"/>
<dbReference type="PROSITE" id="PS51318">
    <property type="entry name" value="TAT"/>
    <property type="match status" value="1"/>
</dbReference>
<dbReference type="EC" id="1.11.1.-" evidence="12"/>
<evidence type="ECO:0000256" key="8">
    <source>
        <dbReference type="ARBA" id="ARBA00025737"/>
    </source>
</evidence>
<feature type="domain" description="Dyp-type peroxidase N-terminal" evidence="10">
    <location>
        <begin position="62"/>
        <end position="215"/>
    </location>
</feature>
<reference evidence="13" key="1">
    <citation type="submission" date="2019-10" db="EMBL/GenBank/DDBJ databases">
        <title>Complete genome sequence of Corynebacterium urogenitalis DSM 108747, isolated from the genital tract of a cow.</title>
        <authorList>
            <person name="Ruckert C."/>
            <person name="Ballas P."/>
            <person name="Wagener K."/>
            <person name="Drillich M."/>
            <person name="Kaempfer P."/>
            <person name="Busse H.-J."/>
            <person name="Ehling-Schulz M."/>
        </authorList>
    </citation>
    <scope>NUCLEOTIDE SEQUENCE [LARGE SCALE GENOMIC DNA]</scope>
    <source>
        <strain evidence="13">LMM 1652</strain>
    </source>
</reference>
<comment type="cofactor">
    <cofactor evidence="1">
        <name>heme b</name>
        <dbReference type="ChEBI" id="CHEBI:60344"/>
    </cofactor>
</comment>
<keyword evidence="4" id="KW-0479">Metal-binding</keyword>
<organism evidence="12 13">
    <name type="scientific">Corynebacterium urogenitale</name>
    <dbReference type="NCBI Taxonomy" id="2487892"/>
    <lineage>
        <taxon>Bacteria</taxon>
        <taxon>Bacillati</taxon>
        <taxon>Actinomycetota</taxon>
        <taxon>Actinomycetes</taxon>
        <taxon>Mycobacteriales</taxon>
        <taxon>Corynebacteriaceae</taxon>
        <taxon>Corynebacterium</taxon>
    </lineage>
</organism>
<dbReference type="InterPro" id="IPR006311">
    <property type="entry name" value="TAT_signal"/>
</dbReference>
<dbReference type="GO" id="GO:0046872">
    <property type="term" value="F:metal ion binding"/>
    <property type="evidence" value="ECO:0007669"/>
    <property type="project" value="UniProtKB-KW"/>
</dbReference>
<dbReference type="RefSeq" id="WP_151902812.1">
    <property type="nucleotide sequence ID" value="NZ_CP045032.1"/>
</dbReference>
<name>A0A5J6Z9X6_9CORY</name>
<evidence type="ECO:0000313" key="13">
    <source>
        <dbReference type="Proteomes" id="UP000326711"/>
    </source>
</evidence>
<evidence type="ECO:0000256" key="1">
    <source>
        <dbReference type="ARBA" id="ARBA00001970"/>
    </source>
</evidence>
<evidence type="ECO:0000256" key="7">
    <source>
        <dbReference type="ARBA" id="ARBA00023004"/>
    </source>
</evidence>
<dbReference type="Pfam" id="PF20628">
    <property type="entry name" value="Dyp_perox_C"/>
    <property type="match status" value="1"/>
</dbReference>
<gene>
    <name evidence="12" type="primary">efeN1</name>
    <name evidence="12" type="ORF">CUROG_05430</name>
</gene>
<feature type="domain" description="Dyp-type peroxidase C-terminal" evidence="11">
    <location>
        <begin position="223"/>
        <end position="391"/>
    </location>
</feature>
<dbReference type="AlphaFoldDB" id="A0A5J6Z9X6"/>
<dbReference type="GO" id="GO:0004601">
    <property type="term" value="F:peroxidase activity"/>
    <property type="evidence" value="ECO:0007669"/>
    <property type="project" value="UniProtKB-KW"/>
</dbReference>
<dbReference type="InterPro" id="IPR048328">
    <property type="entry name" value="Dyp_perox_C"/>
</dbReference>
<evidence type="ECO:0000256" key="5">
    <source>
        <dbReference type="ARBA" id="ARBA00022729"/>
    </source>
</evidence>
<evidence type="ECO:0000256" key="3">
    <source>
        <dbReference type="ARBA" id="ARBA00022617"/>
    </source>
</evidence>
<keyword evidence="6 12" id="KW-0560">Oxidoreductase</keyword>
<keyword evidence="3" id="KW-0349">Heme</keyword>
<evidence type="ECO:0000313" key="12">
    <source>
        <dbReference type="EMBL" id="QFQ02455.1"/>
    </source>
</evidence>
<comment type="similarity">
    <text evidence="8">Belongs to the DyP-type peroxidase family.</text>
</comment>
<dbReference type="Pfam" id="PF04261">
    <property type="entry name" value="Dyp_perox_N"/>
    <property type="match status" value="1"/>
</dbReference>
<evidence type="ECO:0000256" key="2">
    <source>
        <dbReference type="ARBA" id="ARBA00022559"/>
    </source>
</evidence>
<dbReference type="PROSITE" id="PS51404">
    <property type="entry name" value="DYP_PEROXIDASE"/>
    <property type="match status" value="1"/>
</dbReference>
<evidence type="ECO:0000259" key="10">
    <source>
        <dbReference type="Pfam" id="PF04261"/>
    </source>
</evidence>
<keyword evidence="13" id="KW-1185">Reference proteome</keyword>
<dbReference type="InterPro" id="IPR048327">
    <property type="entry name" value="Dyp_perox_N"/>
</dbReference>
<dbReference type="InterPro" id="IPR011008">
    <property type="entry name" value="Dimeric_a/b-barrel"/>
</dbReference>
<dbReference type="PANTHER" id="PTHR30521:SF4">
    <property type="entry name" value="DEFERROCHELATASE"/>
    <property type="match status" value="1"/>
</dbReference>
<protein>
    <submittedName>
        <fullName evidence="12">Putative deferrochelatase/peroxidase EfeN</fullName>
        <ecNumber evidence="12">1.11.1.-</ecNumber>
    </submittedName>
</protein>
<keyword evidence="5" id="KW-0732">Signal</keyword>
<dbReference type="InterPro" id="IPR006314">
    <property type="entry name" value="Dyp_peroxidase"/>
</dbReference>
<dbReference type="OrthoDB" id="9781066at2"/>
<sequence length="404" mass="43746" precursor="true">MSGSAITRRGFFAGLGLTGATAVLASCSDKDATGEGSQTTPDATSGGISGENTKVAFDGNHQAGIATAPQTHAILVAYDFKATAIEGGSSVVQRSLQRVMRIWTDDARALTQGNTALADLESELTHAPMNMTITVGWGTEIMKQAGLLDRVPSWVKKNEKGLPAFEGDELKPDFSGGDIVLQICGDDVTAVSHAARVLTRGCRDFVEPKWTQRGFLDAPTGETPRNLLGFKDGTAIPRTEEEYDQAIWDEQGGSAMVVRRIVFDMPGWEALDRTSRETVFGRDIVKGAPLGQREEFDEVDLNITDDTGLPMIDPNSHVGISAGEGKFMRRRAYNWDGEITPLGSSGLIFICFQNDPDKAFTPLQKRLAKSDRLNQWITHVGSALFWCPPGTQEGSYWGQTILEG</sequence>
<dbReference type="GO" id="GO:0005829">
    <property type="term" value="C:cytosol"/>
    <property type="evidence" value="ECO:0007669"/>
    <property type="project" value="TreeGrafter"/>
</dbReference>
<dbReference type="NCBIfam" id="TIGR01413">
    <property type="entry name" value="Dyp_perox_fam"/>
    <property type="match status" value="1"/>
</dbReference>
<feature type="region of interest" description="Disordered" evidence="9">
    <location>
        <begin position="30"/>
        <end position="51"/>
    </location>
</feature>
<keyword evidence="2 12" id="KW-0575">Peroxidase</keyword>
<dbReference type="PANTHER" id="PTHR30521">
    <property type="entry name" value="DEFERROCHELATASE/PEROXIDASE"/>
    <property type="match status" value="1"/>
</dbReference>
<dbReference type="GO" id="GO:0020037">
    <property type="term" value="F:heme binding"/>
    <property type="evidence" value="ECO:0007669"/>
    <property type="project" value="InterPro"/>
</dbReference>
<dbReference type="EMBL" id="CP045032">
    <property type="protein sequence ID" value="QFQ02455.1"/>
    <property type="molecule type" value="Genomic_DNA"/>
</dbReference>
<accession>A0A5J6Z9X6</accession>
<evidence type="ECO:0000256" key="4">
    <source>
        <dbReference type="ARBA" id="ARBA00022723"/>
    </source>
</evidence>
<dbReference type="Proteomes" id="UP000326711">
    <property type="component" value="Chromosome"/>
</dbReference>
<keyword evidence="7" id="KW-0408">Iron</keyword>
<evidence type="ECO:0000256" key="6">
    <source>
        <dbReference type="ARBA" id="ARBA00023002"/>
    </source>
</evidence>